<dbReference type="Gene3D" id="3.40.30.10">
    <property type="entry name" value="Glutaredoxin"/>
    <property type="match status" value="1"/>
</dbReference>
<protein>
    <submittedName>
        <fullName evidence="3">Thioredoxin family protein</fullName>
    </submittedName>
</protein>
<dbReference type="InterPro" id="IPR036249">
    <property type="entry name" value="Thioredoxin-like_sf"/>
</dbReference>
<dbReference type="RefSeq" id="WP_259626428.1">
    <property type="nucleotide sequence ID" value="NZ_JANYMP010000015.1"/>
</dbReference>
<gene>
    <name evidence="3" type="ORF">NZH93_29165</name>
</gene>
<keyword evidence="1" id="KW-0812">Transmembrane</keyword>
<dbReference type="Pfam" id="PF00085">
    <property type="entry name" value="Thioredoxin"/>
    <property type="match status" value="1"/>
</dbReference>
<accession>A0A9X3AHF9</accession>
<keyword evidence="4" id="KW-1185">Reference proteome</keyword>
<dbReference type="SUPFAM" id="SSF52833">
    <property type="entry name" value="Thioredoxin-like"/>
    <property type="match status" value="1"/>
</dbReference>
<dbReference type="Proteomes" id="UP001141259">
    <property type="component" value="Unassembled WGS sequence"/>
</dbReference>
<keyword evidence="1" id="KW-0472">Membrane</keyword>
<comment type="caution">
    <text evidence="3">The sequence shown here is derived from an EMBL/GenBank/DDBJ whole genome shotgun (WGS) entry which is preliminary data.</text>
</comment>
<evidence type="ECO:0000313" key="3">
    <source>
        <dbReference type="EMBL" id="MCS7480946.1"/>
    </source>
</evidence>
<feature type="domain" description="Thioredoxin" evidence="2">
    <location>
        <begin position="51"/>
        <end position="133"/>
    </location>
</feature>
<feature type="transmembrane region" description="Helical" evidence="1">
    <location>
        <begin position="6"/>
        <end position="23"/>
    </location>
</feature>
<dbReference type="CDD" id="cd02947">
    <property type="entry name" value="TRX_family"/>
    <property type="match status" value="1"/>
</dbReference>
<evidence type="ECO:0000259" key="2">
    <source>
        <dbReference type="Pfam" id="PF00085"/>
    </source>
</evidence>
<sequence>MTGVWALLAVVVVVGAIGLLLRAREGRIRTAKPTGPALPGPVAALLHPAAPVTLVQLSTTFCTPCRQTRVLLADLAGRTGGLHHVDLDVTDLPEVAADLGVMRTPTTLALTSAGVEILRIGGVPKRDTLLAALRGYLPEEHPPATNG</sequence>
<evidence type="ECO:0000313" key="4">
    <source>
        <dbReference type="Proteomes" id="UP001141259"/>
    </source>
</evidence>
<dbReference type="AlphaFoldDB" id="A0A9X3AHF9"/>
<dbReference type="InterPro" id="IPR013766">
    <property type="entry name" value="Thioredoxin_domain"/>
</dbReference>
<reference evidence="3" key="1">
    <citation type="submission" date="2022-08" db="EMBL/GenBank/DDBJ databases">
        <authorList>
            <person name="Tistechok S."/>
            <person name="Samborskyy M."/>
            <person name="Roman I."/>
        </authorList>
    </citation>
    <scope>NUCLEOTIDE SEQUENCE</scope>
    <source>
        <strain evidence="3">DSM 103496</strain>
    </source>
</reference>
<organism evidence="3 4">
    <name type="scientific">Umezawaea endophytica</name>
    <dbReference type="NCBI Taxonomy" id="1654476"/>
    <lineage>
        <taxon>Bacteria</taxon>
        <taxon>Bacillati</taxon>
        <taxon>Actinomycetota</taxon>
        <taxon>Actinomycetes</taxon>
        <taxon>Pseudonocardiales</taxon>
        <taxon>Pseudonocardiaceae</taxon>
        <taxon>Umezawaea</taxon>
    </lineage>
</organism>
<proteinExistence type="predicted"/>
<evidence type="ECO:0000256" key="1">
    <source>
        <dbReference type="SAM" id="Phobius"/>
    </source>
</evidence>
<keyword evidence="1" id="KW-1133">Transmembrane helix</keyword>
<name>A0A9X3AHF9_9PSEU</name>
<dbReference type="EMBL" id="JANYMP010000015">
    <property type="protein sequence ID" value="MCS7480946.1"/>
    <property type="molecule type" value="Genomic_DNA"/>
</dbReference>